<organism evidence="1 2">
    <name type="scientific">Pistacia atlantica</name>
    <dbReference type="NCBI Taxonomy" id="434234"/>
    <lineage>
        <taxon>Eukaryota</taxon>
        <taxon>Viridiplantae</taxon>
        <taxon>Streptophyta</taxon>
        <taxon>Embryophyta</taxon>
        <taxon>Tracheophyta</taxon>
        <taxon>Spermatophyta</taxon>
        <taxon>Magnoliopsida</taxon>
        <taxon>eudicotyledons</taxon>
        <taxon>Gunneridae</taxon>
        <taxon>Pentapetalae</taxon>
        <taxon>rosids</taxon>
        <taxon>malvids</taxon>
        <taxon>Sapindales</taxon>
        <taxon>Anacardiaceae</taxon>
        <taxon>Pistacia</taxon>
    </lineage>
</organism>
<proteinExistence type="predicted"/>
<gene>
    <name evidence="1" type="ORF">Patl1_33419</name>
</gene>
<evidence type="ECO:0000313" key="1">
    <source>
        <dbReference type="EMBL" id="KAJ0076001.1"/>
    </source>
</evidence>
<dbReference type="Proteomes" id="UP001164250">
    <property type="component" value="Chromosome 15"/>
</dbReference>
<evidence type="ECO:0000313" key="2">
    <source>
        <dbReference type="Proteomes" id="UP001164250"/>
    </source>
</evidence>
<protein>
    <submittedName>
        <fullName evidence="1">Uncharacterized protein</fullName>
    </submittedName>
</protein>
<keyword evidence="2" id="KW-1185">Reference proteome</keyword>
<reference evidence="2" key="1">
    <citation type="journal article" date="2023" name="G3 (Bethesda)">
        <title>Genome assembly and association tests identify interacting loci associated with vigor, precocity, and sex in interspecific pistachio rootstocks.</title>
        <authorList>
            <person name="Palmer W."/>
            <person name="Jacygrad E."/>
            <person name="Sagayaradj S."/>
            <person name="Cavanaugh K."/>
            <person name="Han R."/>
            <person name="Bertier L."/>
            <person name="Beede B."/>
            <person name="Kafkas S."/>
            <person name="Golino D."/>
            <person name="Preece J."/>
            <person name="Michelmore R."/>
        </authorList>
    </citation>
    <scope>NUCLEOTIDE SEQUENCE [LARGE SCALE GENOMIC DNA]</scope>
</reference>
<comment type="caution">
    <text evidence="1">The sequence shown here is derived from an EMBL/GenBank/DDBJ whole genome shotgun (WGS) entry which is preliminary data.</text>
</comment>
<name>A0ACC0ZSE7_9ROSI</name>
<sequence>MGFQECKLPVKFMAVPLISTWLKYRDCLPFIEKGFNLLTSQNGDQKDREDDKVLFMGKLSLFLQEHDWKGYGQHEDDLKLCVAYADVIFHQVCLLEWGATAYNRQLPFLSPVRVCRFGCAG</sequence>
<accession>A0ACC0ZSE7</accession>
<dbReference type="EMBL" id="CM047910">
    <property type="protein sequence ID" value="KAJ0076001.1"/>
    <property type="molecule type" value="Genomic_DNA"/>
</dbReference>